<gene>
    <name evidence="2" type="ORF">SAMN05660964_01714</name>
</gene>
<keyword evidence="3" id="KW-1185">Reference proteome</keyword>
<feature type="transmembrane region" description="Helical" evidence="1">
    <location>
        <begin position="12"/>
        <end position="36"/>
    </location>
</feature>
<reference evidence="2 3" key="1">
    <citation type="submission" date="2016-10" db="EMBL/GenBank/DDBJ databases">
        <authorList>
            <person name="de Groot N.N."/>
        </authorList>
    </citation>
    <scope>NUCLEOTIDE SEQUENCE [LARGE SCALE GENOMIC DNA]</scope>
    <source>
        <strain evidence="2 3">DSM 21228</strain>
    </source>
</reference>
<name>A0A1H4BMT3_9GAMM</name>
<feature type="transmembrane region" description="Helical" evidence="1">
    <location>
        <begin position="92"/>
        <end position="117"/>
    </location>
</feature>
<dbReference type="Proteomes" id="UP000199397">
    <property type="component" value="Unassembled WGS sequence"/>
</dbReference>
<keyword evidence="1" id="KW-0472">Membrane</keyword>
<evidence type="ECO:0000256" key="1">
    <source>
        <dbReference type="SAM" id="Phobius"/>
    </source>
</evidence>
<evidence type="ECO:0000313" key="2">
    <source>
        <dbReference type="EMBL" id="SEA49132.1"/>
    </source>
</evidence>
<proteinExistence type="predicted"/>
<dbReference type="EMBL" id="FNQP01000008">
    <property type="protein sequence ID" value="SEA49132.1"/>
    <property type="molecule type" value="Genomic_DNA"/>
</dbReference>
<feature type="transmembrane region" description="Helical" evidence="1">
    <location>
        <begin position="129"/>
        <end position="153"/>
    </location>
</feature>
<dbReference type="STRING" id="525918.SAMN05660964_01714"/>
<sequence>MNTTHPLTLQTWLKLGLACAGFAAIASSFWMLLQVFSGAFIGETTLSEALGEDRTVFFMGAIQTWIAPALLSLMGVYLLIRTNLLAHLPTYRRIITLGLALAALQSLLGGGWVWLLASLFEENGLATAGLGLGITVLSILPTAIAIMLSGWYASRVVGTP</sequence>
<keyword evidence="1" id="KW-1133">Transmembrane helix</keyword>
<dbReference type="AlphaFoldDB" id="A0A1H4BMT3"/>
<evidence type="ECO:0000313" key="3">
    <source>
        <dbReference type="Proteomes" id="UP000199397"/>
    </source>
</evidence>
<accession>A0A1H4BMT3</accession>
<organism evidence="2 3">
    <name type="scientific">Thiothrix caldifontis</name>
    <dbReference type="NCBI Taxonomy" id="525918"/>
    <lineage>
        <taxon>Bacteria</taxon>
        <taxon>Pseudomonadati</taxon>
        <taxon>Pseudomonadota</taxon>
        <taxon>Gammaproteobacteria</taxon>
        <taxon>Thiotrichales</taxon>
        <taxon>Thiotrichaceae</taxon>
        <taxon>Thiothrix</taxon>
    </lineage>
</organism>
<keyword evidence="1" id="KW-0812">Transmembrane</keyword>
<dbReference type="RefSeq" id="WP_093067419.1">
    <property type="nucleotide sequence ID" value="NZ_FNQP01000008.1"/>
</dbReference>
<protein>
    <submittedName>
        <fullName evidence="2">Uncharacterized protein</fullName>
    </submittedName>
</protein>
<feature type="transmembrane region" description="Helical" evidence="1">
    <location>
        <begin position="56"/>
        <end position="80"/>
    </location>
</feature>